<evidence type="ECO:0000259" key="1">
    <source>
        <dbReference type="Pfam" id="PF06985"/>
    </source>
</evidence>
<accession>A0A6A7A5U7</accession>
<proteinExistence type="predicted"/>
<sequence length="259" mass="30139">MRLINTANLQLEEFFDKAIPKYAILSHTWGQNEVVLADYEQRVHSKKIWRQGEDSAVAKIRTCCRLAAEEGHRYAWIDTCCIDKKSSAELSEAINSMYRWYKHAEMCYVYLSDVSKHSSWSTTADSMRQARWFTRGWTLQELLAPREIKFYDRDWKFLGGRWERDGSGRDQMFPTLISNITNIDPHIINVAGKQNRRSVAERMSWAAGRVTTRREDMAYCLLGLFDVNMPLLYGEGDKAFARLQAAIMEATDDHTLFAW</sequence>
<dbReference type="PANTHER" id="PTHR10622">
    <property type="entry name" value="HET DOMAIN-CONTAINING PROTEIN"/>
    <property type="match status" value="1"/>
</dbReference>
<keyword evidence="3" id="KW-1185">Reference proteome</keyword>
<gene>
    <name evidence="2" type="ORF">CC86DRAFT_242159</name>
</gene>
<dbReference type="EMBL" id="MU006222">
    <property type="protein sequence ID" value="KAF2828523.1"/>
    <property type="molecule type" value="Genomic_DNA"/>
</dbReference>
<name>A0A6A7A5U7_9PLEO</name>
<dbReference type="OrthoDB" id="20872at2759"/>
<dbReference type="PANTHER" id="PTHR10622:SF10">
    <property type="entry name" value="HET DOMAIN-CONTAINING PROTEIN"/>
    <property type="match status" value="1"/>
</dbReference>
<feature type="non-terminal residue" evidence="2">
    <location>
        <position position="259"/>
    </location>
</feature>
<organism evidence="2 3">
    <name type="scientific">Ophiobolus disseminans</name>
    <dbReference type="NCBI Taxonomy" id="1469910"/>
    <lineage>
        <taxon>Eukaryota</taxon>
        <taxon>Fungi</taxon>
        <taxon>Dikarya</taxon>
        <taxon>Ascomycota</taxon>
        <taxon>Pezizomycotina</taxon>
        <taxon>Dothideomycetes</taxon>
        <taxon>Pleosporomycetidae</taxon>
        <taxon>Pleosporales</taxon>
        <taxon>Pleosporineae</taxon>
        <taxon>Phaeosphaeriaceae</taxon>
        <taxon>Ophiobolus</taxon>
    </lineage>
</organism>
<protein>
    <submittedName>
        <fullName evidence="2">HET-domain-containing protein</fullName>
    </submittedName>
</protein>
<dbReference type="Proteomes" id="UP000799424">
    <property type="component" value="Unassembled WGS sequence"/>
</dbReference>
<dbReference type="AlphaFoldDB" id="A0A6A7A5U7"/>
<evidence type="ECO:0000313" key="2">
    <source>
        <dbReference type="EMBL" id="KAF2828523.1"/>
    </source>
</evidence>
<reference evidence="2" key="1">
    <citation type="journal article" date="2020" name="Stud. Mycol.">
        <title>101 Dothideomycetes genomes: a test case for predicting lifestyles and emergence of pathogens.</title>
        <authorList>
            <person name="Haridas S."/>
            <person name="Albert R."/>
            <person name="Binder M."/>
            <person name="Bloem J."/>
            <person name="Labutti K."/>
            <person name="Salamov A."/>
            <person name="Andreopoulos B."/>
            <person name="Baker S."/>
            <person name="Barry K."/>
            <person name="Bills G."/>
            <person name="Bluhm B."/>
            <person name="Cannon C."/>
            <person name="Castanera R."/>
            <person name="Culley D."/>
            <person name="Daum C."/>
            <person name="Ezra D."/>
            <person name="Gonzalez J."/>
            <person name="Henrissat B."/>
            <person name="Kuo A."/>
            <person name="Liang C."/>
            <person name="Lipzen A."/>
            <person name="Lutzoni F."/>
            <person name="Magnuson J."/>
            <person name="Mondo S."/>
            <person name="Nolan M."/>
            <person name="Ohm R."/>
            <person name="Pangilinan J."/>
            <person name="Park H.-J."/>
            <person name="Ramirez L."/>
            <person name="Alfaro M."/>
            <person name="Sun H."/>
            <person name="Tritt A."/>
            <person name="Yoshinaga Y."/>
            <person name="Zwiers L.-H."/>
            <person name="Turgeon B."/>
            <person name="Goodwin S."/>
            <person name="Spatafora J."/>
            <person name="Crous P."/>
            <person name="Grigoriev I."/>
        </authorList>
    </citation>
    <scope>NUCLEOTIDE SEQUENCE</scope>
    <source>
        <strain evidence="2">CBS 113818</strain>
    </source>
</reference>
<dbReference type="Pfam" id="PF06985">
    <property type="entry name" value="HET"/>
    <property type="match status" value="1"/>
</dbReference>
<feature type="domain" description="Heterokaryon incompatibility" evidence="1">
    <location>
        <begin position="22"/>
        <end position="118"/>
    </location>
</feature>
<dbReference type="InterPro" id="IPR010730">
    <property type="entry name" value="HET"/>
</dbReference>
<evidence type="ECO:0000313" key="3">
    <source>
        <dbReference type="Proteomes" id="UP000799424"/>
    </source>
</evidence>